<proteinExistence type="predicted"/>
<accession>A0AAV4NHQ1</accession>
<gene>
    <name evidence="1" type="ORF">CDAR_48961</name>
</gene>
<reference evidence="1 2" key="1">
    <citation type="submission" date="2021-06" db="EMBL/GenBank/DDBJ databases">
        <title>Caerostris darwini draft genome.</title>
        <authorList>
            <person name="Kono N."/>
            <person name="Arakawa K."/>
        </authorList>
    </citation>
    <scope>NUCLEOTIDE SEQUENCE [LARGE SCALE GENOMIC DNA]</scope>
</reference>
<dbReference type="AlphaFoldDB" id="A0AAV4NHQ1"/>
<evidence type="ECO:0000313" key="1">
    <source>
        <dbReference type="EMBL" id="GIX84307.1"/>
    </source>
</evidence>
<protein>
    <submittedName>
        <fullName evidence="1">Uncharacterized protein</fullName>
    </submittedName>
</protein>
<dbReference type="Proteomes" id="UP001054837">
    <property type="component" value="Unassembled WGS sequence"/>
</dbReference>
<keyword evidence="2" id="KW-1185">Reference proteome</keyword>
<dbReference type="EMBL" id="BPLQ01001709">
    <property type="protein sequence ID" value="GIX84307.1"/>
    <property type="molecule type" value="Genomic_DNA"/>
</dbReference>
<evidence type="ECO:0000313" key="2">
    <source>
        <dbReference type="Proteomes" id="UP001054837"/>
    </source>
</evidence>
<organism evidence="1 2">
    <name type="scientific">Caerostris darwini</name>
    <dbReference type="NCBI Taxonomy" id="1538125"/>
    <lineage>
        <taxon>Eukaryota</taxon>
        <taxon>Metazoa</taxon>
        <taxon>Ecdysozoa</taxon>
        <taxon>Arthropoda</taxon>
        <taxon>Chelicerata</taxon>
        <taxon>Arachnida</taxon>
        <taxon>Araneae</taxon>
        <taxon>Araneomorphae</taxon>
        <taxon>Entelegynae</taxon>
        <taxon>Araneoidea</taxon>
        <taxon>Araneidae</taxon>
        <taxon>Caerostris</taxon>
    </lineage>
</organism>
<comment type="caution">
    <text evidence="1">The sequence shown here is derived from an EMBL/GenBank/DDBJ whole genome shotgun (WGS) entry which is preliminary data.</text>
</comment>
<name>A0AAV4NHQ1_9ARAC</name>
<sequence length="92" mass="9583">MGVEVGWRSGNGSHLGFWERFSIEFPYCVDSLTGGGGGGAALTARGEKLENHWVSVSLSLQGEGDGPVLVFSSDHPSGVPPFPLDAHLGTSI</sequence>